<keyword evidence="4" id="KW-1185">Reference proteome</keyword>
<comment type="caution">
    <text evidence="3">The sequence shown here is derived from an EMBL/GenBank/DDBJ whole genome shotgun (WGS) entry which is preliminary data.</text>
</comment>
<dbReference type="Pfam" id="PF13439">
    <property type="entry name" value="Glyco_transf_4"/>
    <property type="match status" value="1"/>
</dbReference>
<dbReference type="Gene3D" id="3.40.50.2000">
    <property type="entry name" value="Glycogen Phosphorylase B"/>
    <property type="match status" value="2"/>
</dbReference>
<protein>
    <recommendedName>
        <fullName evidence="5">Glycosyl transferase</fullName>
    </recommendedName>
</protein>
<name>A0A1C0YIU1_9BACL</name>
<dbReference type="Pfam" id="PF00534">
    <property type="entry name" value="Glycos_transf_1"/>
    <property type="match status" value="1"/>
</dbReference>
<evidence type="ECO:0000313" key="4">
    <source>
        <dbReference type="Proteomes" id="UP000093482"/>
    </source>
</evidence>
<dbReference type="InterPro" id="IPR028098">
    <property type="entry name" value="Glyco_trans_4-like_N"/>
</dbReference>
<dbReference type="Proteomes" id="UP000093482">
    <property type="component" value="Unassembled WGS sequence"/>
</dbReference>
<feature type="domain" description="Glycosyl transferase family 1" evidence="1">
    <location>
        <begin position="197"/>
        <end position="340"/>
    </location>
</feature>
<gene>
    <name evidence="3" type="ORF">A6K76_14100</name>
</gene>
<dbReference type="InterPro" id="IPR001296">
    <property type="entry name" value="Glyco_trans_1"/>
</dbReference>
<dbReference type="AlphaFoldDB" id="A0A1C0YIU1"/>
<organism evidence="3 4">
    <name type="scientific">Caryophanon latum</name>
    <dbReference type="NCBI Taxonomy" id="33977"/>
    <lineage>
        <taxon>Bacteria</taxon>
        <taxon>Bacillati</taxon>
        <taxon>Bacillota</taxon>
        <taxon>Bacilli</taxon>
        <taxon>Bacillales</taxon>
        <taxon>Caryophanaceae</taxon>
        <taxon>Caryophanon</taxon>
    </lineage>
</organism>
<dbReference type="PANTHER" id="PTHR12526">
    <property type="entry name" value="GLYCOSYLTRANSFERASE"/>
    <property type="match status" value="1"/>
</dbReference>
<sequence length="364" mass="41218">MKERIKMLKILHVIPNLDTGGAEKMLVDIVINMKKSNINCEIAVLAKAPNFFGDKLLEHEIKIYFGHDSNVYSLKNIFFLRNIINNNSYDCIHCHLFGAQLFTPLAMLGLNKDIPLVTTEHSTHNRRRDIKSFYLLDKWMYKKYRRIIAISEDTKLNLVKYLGFTEHITKVIINGIDLHAYKNGVPANRMEVLGVDNNKEILVLMVAGMREQKDPETLIRASKLLPENYTVLFVGDGERMNEVQQYAKDYGSKKVKFLGKRKDIASIMKMSNIFVLSSKWEGFGLVVVEAAATGLPVIASNVPGLNNVVKKLEGALFEVGNENALADLIIQSASNQNNTNLNLNEFSIENTVMQYIETYKSVIS</sequence>
<dbReference type="PANTHER" id="PTHR12526:SF630">
    <property type="entry name" value="GLYCOSYLTRANSFERASE"/>
    <property type="match status" value="1"/>
</dbReference>
<evidence type="ECO:0000313" key="3">
    <source>
        <dbReference type="EMBL" id="OCS87061.1"/>
    </source>
</evidence>
<dbReference type="SUPFAM" id="SSF53756">
    <property type="entry name" value="UDP-Glycosyltransferase/glycogen phosphorylase"/>
    <property type="match status" value="1"/>
</dbReference>
<dbReference type="GO" id="GO:0016757">
    <property type="term" value="F:glycosyltransferase activity"/>
    <property type="evidence" value="ECO:0007669"/>
    <property type="project" value="InterPro"/>
</dbReference>
<reference evidence="3 4" key="1">
    <citation type="submission" date="2016-07" db="EMBL/GenBank/DDBJ databases">
        <title>Caryophanon latum genome sequencing.</title>
        <authorList>
            <person name="Verma A."/>
            <person name="Pal Y."/>
            <person name="Krishnamurthi S."/>
        </authorList>
    </citation>
    <scope>NUCLEOTIDE SEQUENCE [LARGE SCALE GENOMIC DNA]</scope>
    <source>
        <strain evidence="3 4">DSM 14151</strain>
    </source>
</reference>
<accession>A0A1C0YIU1</accession>
<dbReference type="EMBL" id="MATO01000058">
    <property type="protein sequence ID" value="OCS87061.1"/>
    <property type="molecule type" value="Genomic_DNA"/>
</dbReference>
<evidence type="ECO:0000259" key="1">
    <source>
        <dbReference type="Pfam" id="PF00534"/>
    </source>
</evidence>
<evidence type="ECO:0008006" key="5">
    <source>
        <dbReference type="Google" id="ProtNLM"/>
    </source>
</evidence>
<proteinExistence type="predicted"/>
<evidence type="ECO:0000259" key="2">
    <source>
        <dbReference type="Pfam" id="PF13439"/>
    </source>
</evidence>
<feature type="domain" description="Glycosyltransferase subfamily 4-like N-terminal" evidence="2">
    <location>
        <begin position="20"/>
        <end position="178"/>
    </location>
</feature>